<sequence length="205" mass="22719">MSKKRNYSIRPTCFSFGPLSQKPKEMLPLSADELEAMVLADFKGLYQEECAAQLGVSRPTFAKLIKQARKKMAEMVMYGKGILLIDEKQSFTIVFPTNNRSEIHPYFLTAKYYAFAKIENGSIVSIAYKENPIYLQLQIKGVEIVDDSSAAGLAAGRIIPPLLKGGDILVVREIGEGIRRNIEGSGINIEISDTGDIDTLLEQLL</sequence>
<dbReference type="Gene3D" id="1.10.10.10">
    <property type="entry name" value="Winged helix-like DNA-binding domain superfamily/Winged helix DNA-binding domain"/>
    <property type="match status" value="1"/>
</dbReference>
<dbReference type="eggNOG" id="COG1342">
    <property type="taxonomic scope" value="Bacteria"/>
</dbReference>
<dbReference type="InterPro" id="IPR036105">
    <property type="entry name" value="DiNase_FeMo-co_biosyn_sf"/>
</dbReference>
<name>E4U2I3_SULKY</name>
<evidence type="ECO:0000256" key="1">
    <source>
        <dbReference type="ARBA" id="ARBA00009350"/>
    </source>
</evidence>
<dbReference type="STRING" id="709032.Sulku_2010"/>
<dbReference type="HOGENOM" id="CLU_115877_0_0_7"/>
<reference evidence="2 3" key="1">
    <citation type="journal article" date="2012" name="Stand. Genomic Sci.">
        <title>Complete genome sequence of the sulfur compounds oxidizing chemolithoautotroph Sulfuricurvum kujiense type strain (YK-1(T)).</title>
        <authorList>
            <person name="Han C."/>
            <person name="Kotsyurbenko O."/>
            <person name="Chertkov O."/>
            <person name="Held B."/>
            <person name="Lapidus A."/>
            <person name="Nolan M."/>
            <person name="Lucas S."/>
            <person name="Hammon N."/>
            <person name="Deshpande S."/>
            <person name="Cheng J.F."/>
            <person name="Tapia R."/>
            <person name="Goodwin L.A."/>
            <person name="Pitluck S."/>
            <person name="Liolios K."/>
            <person name="Pagani I."/>
            <person name="Ivanova N."/>
            <person name="Mavromatis K."/>
            <person name="Mikhailova N."/>
            <person name="Pati A."/>
            <person name="Chen A."/>
            <person name="Palaniappan K."/>
            <person name="Land M."/>
            <person name="Hauser L."/>
            <person name="Chang Y.J."/>
            <person name="Jeffries C.D."/>
            <person name="Brambilla E.M."/>
            <person name="Rohde M."/>
            <person name="Spring S."/>
            <person name="Sikorski J."/>
            <person name="Goker M."/>
            <person name="Woyke T."/>
            <person name="Bristow J."/>
            <person name="Eisen J.A."/>
            <person name="Markowitz V."/>
            <person name="Hugenholtz P."/>
            <person name="Kyrpides N.C."/>
            <person name="Klenk H.P."/>
            <person name="Detter J.C."/>
        </authorList>
    </citation>
    <scope>NUCLEOTIDE SEQUENCE [LARGE SCALE GENOMIC DNA]</scope>
    <source>
        <strain evidence="3">ATCC BAA-921 / DSM 16994 / JCM 11577 / YK-1</strain>
    </source>
</reference>
<gene>
    <name evidence="2" type="ordered locus">Sulku_2010</name>
</gene>
<dbReference type="KEGG" id="sku:Sulku_2010"/>
<dbReference type="InterPro" id="IPR036388">
    <property type="entry name" value="WH-like_DNA-bd_sf"/>
</dbReference>
<dbReference type="InterPro" id="IPR013324">
    <property type="entry name" value="RNA_pol_sigma_r3/r4-like"/>
</dbReference>
<dbReference type="PANTHER" id="PTHR37478">
    <property type="match status" value="1"/>
</dbReference>
<dbReference type="SUPFAM" id="SSF53146">
    <property type="entry name" value="Nitrogenase accessory factor-like"/>
    <property type="match status" value="1"/>
</dbReference>
<evidence type="ECO:0000313" key="3">
    <source>
        <dbReference type="Proteomes" id="UP000008721"/>
    </source>
</evidence>
<comment type="similarity">
    <text evidence="1">Belongs to the UPF0251 family.</text>
</comment>
<protein>
    <submittedName>
        <fullName evidence="2">Uncharacterized protein</fullName>
    </submittedName>
</protein>
<organism evidence="2 3">
    <name type="scientific">Sulfuricurvum kujiense (strain ATCC BAA-921 / DSM 16994 / JCM 11577 / YK-1)</name>
    <dbReference type="NCBI Taxonomy" id="709032"/>
    <lineage>
        <taxon>Bacteria</taxon>
        <taxon>Pseudomonadati</taxon>
        <taxon>Campylobacterota</taxon>
        <taxon>Epsilonproteobacteria</taxon>
        <taxon>Campylobacterales</taxon>
        <taxon>Sulfurimonadaceae</taxon>
        <taxon>Sulfuricurvum</taxon>
    </lineage>
</organism>
<keyword evidence="3" id="KW-1185">Reference proteome</keyword>
<dbReference type="OrthoDB" id="280278at2"/>
<dbReference type="eggNOG" id="COG1433">
    <property type="taxonomic scope" value="Bacteria"/>
</dbReference>
<dbReference type="PANTHER" id="PTHR37478:SF2">
    <property type="entry name" value="UPF0251 PROTEIN TK0562"/>
    <property type="match status" value="1"/>
</dbReference>
<accession>E4U2I3</accession>
<dbReference type="AlphaFoldDB" id="E4U2I3"/>
<proteinExistence type="inferred from homology"/>
<dbReference type="RefSeq" id="WP_013460867.1">
    <property type="nucleotide sequence ID" value="NC_014762.1"/>
</dbReference>
<dbReference type="SUPFAM" id="SSF88659">
    <property type="entry name" value="Sigma3 and sigma4 domains of RNA polymerase sigma factors"/>
    <property type="match status" value="1"/>
</dbReference>
<dbReference type="Proteomes" id="UP000008721">
    <property type="component" value="Chromosome"/>
</dbReference>
<dbReference type="InterPro" id="IPR002852">
    <property type="entry name" value="UPF0251"/>
</dbReference>
<dbReference type="Pfam" id="PF02001">
    <property type="entry name" value="DUF134"/>
    <property type="match status" value="1"/>
</dbReference>
<dbReference type="Gene3D" id="3.30.420.130">
    <property type="entry name" value="Dinitrogenase iron-molybdenum cofactor biosynthesis domain"/>
    <property type="match status" value="1"/>
</dbReference>
<evidence type="ECO:0000313" key="2">
    <source>
        <dbReference type="EMBL" id="ADR34670.1"/>
    </source>
</evidence>
<dbReference type="EMBL" id="CP002355">
    <property type="protein sequence ID" value="ADR34670.1"/>
    <property type="molecule type" value="Genomic_DNA"/>
</dbReference>